<accession>W9RCX3</accession>
<keyword evidence="8" id="KW-0482">Metalloprotease</keyword>
<dbReference type="GO" id="GO:0016020">
    <property type="term" value="C:membrane"/>
    <property type="evidence" value="ECO:0007669"/>
    <property type="project" value="TreeGrafter"/>
</dbReference>
<dbReference type="SMART" id="SM00232">
    <property type="entry name" value="JAB_MPN"/>
    <property type="match status" value="1"/>
</dbReference>
<dbReference type="InterPro" id="IPR044098">
    <property type="entry name" value="STAMBP/STALP-like_MPN"/>
</dbReference>
<dbReference type="STRING" id="981085.W9RCX3"/>
<keyword evidence="3" id="KW-0645">Protease</keyword>
<evidence type="ECO:0000256" key="6">
    <source>
        <dbReference type="ARBA" id="ARBA00022801"/>
    </source>
</evidence>
<dbReference type="SUPFAM" id="SSF102712">
    <property type="entry name" value="JAB1/MPN domain"/>
    <property type="match status" value="1"/>
</dbReference>
<dbReference type="CDD" id="cd08066">
    <property type="entry name" value="MPN_AMSH_like"/>
    <property type="match status" value="1"/>
</dbReference>
<dbReference type="PROSITE" id="PS50249">
    <property type="entry name" value="MPN"/>
    <property type="match status" value="1"/>
</dbReference>
<sequence length="309" mass="34494">MYIDGFEDGGFGHPCTNWSGTGAVLLYEPMARPKPINVPISCLNAVVDIHVMMCCTGMRMRIIKEENVGLASFCSDDSGIRCSEYCCPTFFRTPNLSDQHTKVDAVTLSFPSPIISSVENVTQDDHISHLEMANSEDGNSKSCNKEASTSKALRDVHISGRLMEDFLELAKENTEKDLETCGVLGASFCQASNEEEVFTIQNEHSLFPVGWIHTHPTQSCFMSSVDLHTQFSYQVMVPEAFAIVMAPTDTSRSYGIFRLTDPGGMSVLRECQEEGFHPHKETENGSPLYEHCDNVYKNSNIRFEIFDLR</sequence>
<dbReference type="MEROPS" id="M67.A06"/>
<evidence type="ECO:0000313" key="10">
    <source>
        <dbReference type="EMBL" id="EXB82593.1"/>
    </source>
</evidence>
<dbReference type="EMBL" id="KE344869">
    <property type="protein sequence ID" value="EXB82593.1"/>
    <property type="molecule type" value="Genomic_DNA"/>
</dbReference>
<evidence type="ECO:0000256" key="4">
    <source>
        <dbReference type="ARBA" id="ARBA00022723"/>
    </source>
</evidence>
<evidence type="ECO:0000256" key="8">
    <source>
        <dbReference type="ARBA" id="ARBA00023049"/>
    </source>
</evidence>
<dbReference type="Proteomes" id="UP000030645">
    <property type="component" value="Unassembled WGS sequence"/>
</dbReference>
<evidence type="ECO:0000256" key="1">
    <source>
        <dbReference type="ARBA" id="ARBA00001947"/>
    </source>
</evidence>
<keyword evidence="4" id="KW-0479">Metal-binding</keyword>
<reference evidence="11" key="1">
    <citation type="submission" date="2013-01" db="EMBL/GenBank/DDBJ databases">
        <title>Draft Genome Sequence of a Mulberry Tree, Morus notabilis C.K. Schneid.</title>
        <authorList>
            <person name="He N."/>
            <person name="Zhao S."/>
        </authorList>
    </citation>
    <scope>NUCLEOTIDE SEQUENCE</scope>
</reference>
<dbReference type="InterPro" id="IPR000555">
    <property type="entry name" value="JAMM/MPN+_dom"/>
</dbReference>
<keyword evidence="7" id="KW-0862">Zinc</keyword>
<dbReference type="Pfam" id="PF01398">
    <property type="entry name" value="JAB"/>
    <property type="match status" value="1"/>
</dbReference>
<organism evidence="10 11">
    <name type="scientific">Morus notabilis</name>
    <dbReference type="NCBI Taxonomy" id="981085"/>
    <lineage>
        <taxon>Eukaryota</taxon>
        <taxon>Viridiplantae</taxon>
        <taxon>Streptophyta</taxon>
        <taxon>Embryophyta</taxon>
        <taxon>Tracheophyta</taxon>
        <taxon>Spermatophyta</taxon>
        <taxon>Magnoliopsida</taxon>
        <taxon>eudicotyledons</taxon>
        <taxon>Gunneridae</taxon>
        <taxon>Pentapetalae</taxon>
        <taxon>rosids</taxon>
        <taxon>fabids</taxon>
        <taxon>Rosales</taxon>
        <taxon>Moraceae</taxon>
        <taxon>Moreae</taxon>
        <taxon>Morus</taxon>
    </lineage>
</organism>
<protein>
    <submittedName>
        <fullName evidence="10">AMSH-like ubiquitin thioesterase 2</fullName>
    </submittedName>
</protein>
<evidence type="ECO:0000259" key="9">
    <source>
        <dbReference type="PROSITE" id="PS50249"/>
    </source>
</evidence>
<keyword evidence="11" id="KW-1185">Reference proteome</keyword>
<name>W9RCX3_9ROSA</name>
<evidence type="ECO:0000256" key="3">
    <source>
        <dbReference type="ARBA" id="ARBA00022670"/>
    </source>
</evidence>
<dbReference type="AlphaFoldDB" id="W9RCX3"/>
<proteinExistence type="inferred from homology"/>
<dbReference type="GO" id="GO:0005768">
    <property type="term" value="C:endosome"/>
    <property type="evidence" value="ECO:0007669"/>
    <property type="project" value="TreeGrafter"/>
</dbReference>
<evidence type="ECO:0000256" key="2">
    <source>
        <dbReference type="ARBA" id="ARBA00010981"/>
    </source>
</evidence>
<dbReference type="GO" id="GO:0061578">
    <property type="term" value="F:K63-linked deubiquitinase activity"/>
    <property type="evidence" value="ECO:0007669"/>
    <property type="project" value="InterPro"/>
</dbReference>
<dbReference type="InterPro" id="IPR037518">
    <property type="entry name" value="MPN"/>
</dbReference>
<evidence type="ECO:0000256" key="5">
    <source>
        <dbReference type="ARBA" id="ARBA00022786"/>
    </source>
</evidence>
<evidence type="ECO:0000256" key="7">
    <source>
        <dbReference type="ARBA" id="ARBA00022833"/>
    </source>
</evidence>
<dbReference type="eggNOG" id="KOG2880">
    <property type="taxonomic scope" value="Eukaryota"/>
</dbReference>
<dbReference type="PANTHER" id="PTHR12947:SF13">
    <property type="entry name" value="FI19924P1"/>
    <property type="match status" value="1"/>
</dbReference>
<dbReference type="GO" id="GO:0140492">
    <property type="term" value="F:metal-dependent deubiquitinase activity"/>
    <property type="evidence" value="ECO:0007669"/>
    <property type="project" value="InterPro"/>
</dbReference>
<comment type="cofactor">
    <cofactor evidence="1">
        <name>Zn(2+)</name>
        <dbReference type="ChEBI" id="CHEBI:29105"/>
    </cofactor>
</comment>
<dbReference type="Gene3D" id="3.40.140.10">
    <property type="entry name" value="Cytidine Deaminase, domain 2"/>
    <property type="match status" value="2"/>
</dbReference>
<dbReference type="GO" id="GO:0006508">
    <property type="term" value="P:proteolysis"/>
    <property type="evidence" value="ECO:0007669"/>
    <property type="project" value="UniProtKB-KW"/>
</dbReference>
<dbReference type="GO" id="GO:0070536">
    <property type="term" value="P:protein K63-linked deubiquitination"/>
    <property type="evidence" value="ECO:0007669"/>
    <property type="project" value="InterPro"/>
</dbReference>
<keyword evidence="5" id="KW-0833">Ubl conjugation pathway</keyword>
<comment type="similarity">
    <text evidence="2">Belongs to the peptidase M67C family.</text>
</comment>
<dbReference type="GO" id="GO:0046872">
    <property type="term" value="F:metal ion binding"/>
    <property type="evidence" value="ECO:0007669"/>
    <property type="project" value="UniProtKB-KW"/>
</dbReference>
<keyword evidence="6" id="KW-0378">Hydrolase</keyword>
<gene>
    <name evidence="10" type="ORF">L484_027771</name>
</gene>
<feature type="domain" description="MPN" evidence="9">
    <location>
        <begin position="125"/>
        <end position="263"/>
    </location>
</feature>
<evidence type="ECO:0000313" key="11">
    <source>
        <dbReference type="Proteomes" id="UP000030645"/>
    </source>
</evidence>
<dbReference type="PANTHER" id="PTHR12947">
    <property type="entry name" value="AMSH-LIKE PROTEASE"/>
    <property type="match status" value="1"/>
</dbReference>